<keyword evidence="1" id="KW-1133">Transmembrane helix</keyword>
<keyword evidence="1" id="KW-0812">Transmembrane</keyword>
<reference evidence="3 4" key="1">
    <citation type="submission" date="2021-02" db="EMBL/GenBank/DDBJ databases">
        <title>Paracoccus methylovroum sp.nov., a new methanol and methylamine utilizing methylotrophic denitrifer.</title>
        <authorList>
            <person name="Timsy T."/>
            <person name="Behrendt U."/>
            <person name="Ulrich A."/>
            <person name="Spanner T."/>
            <person name="Foesel B.U."/>
            <person name="Horn M.A."/>
            <person name="Kolb S."/>
        </authorList>
    </citation>
    <scope>NUCLEOTIDE SEQUENCE [LARGE SCALE GENOMIC DNA]</scope>
    <source>
        <strain evidence="3 4">H4-D09</strain>
        <plasmid evidence="3 4">p1</plasmid>
    </source>
</reference>
<evidence type="ECO:0000256" key="2">
    <source>
        <dbReference type="SAM" id="SignalP"/>
    </source>
</evidence>
<sequence length="394" mass="43392">MVIRLLCLLLWAALPARADTLRLIVPDMRPVVGEMIPVTIRGEYTGPITLEKMTFPDSPAYDWTQVARDRWADERVDGKLFRIFERRVAVFPRQPGTLTIGPVTHHLTKAQGMTRNTVEVTAQPATWTVAPYPGSGRPLASSHVTVKDEFSTDPSRLGPSETFTRRITLTADGTMAHLLPPRPLIREPWLISFAAPEVRETRLTAQGPVAVAIWEWSMRPHTGEVGSLTPIQFPWFNTQIREMRGAVTLPVEIGIAGFGDNIGGTPGALRRVVMQGAAFALAGLVLGLIVALPGRALAPRRLTARLRGMLPNPKRRALRDAAKTGDLMALRGAAEAFIRAENRLGRNPDPAPLRALDEALFSGTPPGEFDRNDFLRRLTARRQAAKTFSHRDPA</sequence>
<keyword evidence="4" id="KW-1185">Reference proteome</keyword>
<protein>
    <submittedName>
        <fullName evidence="3">BatD family protein</fullName>
    </submittedName>
</protein>
<dbReference type="PANTHER" id="PTHR40940:SF2">
    <property type="entry name" value="BATD"/>
    <property type="match status" value="1"/>
</dbReference>
<dbReference type="PANTHER" id="PTHR40940">
    <property type="entry name" value="PROTEIN BATD-RELATED"/>
    <property type="match status" value="1"/>
</dbReference>
<dbReference type="InterPro" id="IPR025738">
    <property type="entry name" value="BatD"/>
</dbReference>
<geneLocation type="plasmid" evidence="3 4">
    <name>p1</name>
</geneLocation>
<keyword evidence="1" id="KW-0472">Membrane</keyword>
<name>A0ABX7JJ51_9RHOB</name>
<evidence type="ECO:0000313" key="4">
    <source>
        <dbReference type="Proteomes" id="UP000663629"/>
    </source>
</evidence>
<evidence type="ECO:0000313" key="3">
    <source>
        <dbReference type="EMBL" id="QRZ14276.1"/>
    </source>
</evidence>
<feature type="chain" id="PRO_5047467003" evidence="2">
    <location>
        <begin position="19"/>
        <end position="394"/>
    </location>
</feature>
<dbReference type="EMBL" id="CP070369">
    <property type="protein sequence ID" value="QRZ14276.1"/>
    <property type="molecule type" value="Genomic_DNA"/>
</dbReference>
<organism evidence="3 4">
    <name type="scientific">Paracoccus methylovorus</name>
    <dbReference type="NCBI Taxonomy" id="2812658"/>
    <lineage>
        <taxon>Bacteria</taxon>
        <taxon>Pseudomonadati</taxon>
        <taxon>Pseudomonadota</taxon>
        <taxon>Alphaproteobacteria</taxon>
        <taxon>Rhodobacterales</taxon>
        <taxon>Paracoccaceae</taxon>
        <taxon>Paracoccus</taxon>
    </lineage>
</organism>
<proteinExistence type="predicted"/>
<evidence type="ECO:0000256" key="1">
    <source>
        <dbReference type="SAM" id="Phobius"/>
    </source>
</evidence>
<accession>A0ABX7JJ51</accession>
<dbReference type="RefSeq" id="WP_205295253.1">
    <property type="nucleotide sequence ID" value="NZ_CP070369.1"/>
</dbReference>
<feature type="signal peptide" evidence="2">
    <location>
        <begin position="1"/>
        <end position="18"/>
    </location>
</feature>
<dbReference type="Proteomes" id="UP000663629">
    <property type="component" value="Plasmid p1"/>
</dbReference>
<feature type="transmembrane region" description="Helical" evidence="1">
    <location>
        <begin position="277"/>
        <end position="298"/>
    </location>
</feature>
<keyword evidence="3" id="KW-0614">Plasmid</keyword>
<gene>
    <name evidence="3" type="ORF">JWJ88_12315</name>
</gene>
<keyword evidence="2" id="KW-0732">Signal</keyword>